<dbReference type="HOGENOM" id="CLU_2172036_0_0_1"/>
<protein>
    <submittedName>
        <fullName evidence="2">Uncharacterized protein</fullName>
    </submittedName>
</protein>
<gene>
    <name evidence="2" type="ORF">PISMIDRAFT_15820</name>
</gene>
<evidence type="ECO:0000256" key="1">
    <source>
        <dbReference type="SAM" id="MobiDB-lite"/>
    </source>
</evidence>
<feature type="region of interest" description="Disordered" evidence="1">
    <location>
        <begin position="1"/>
        <end position="34"/>
    </location>
</feature>
<accession>A0A0C9XVH2</accession>
<dbReference type="Proteomes" id="UP000054018">
    <property type="component" value="Unassembled WGS sequence"/>
</dbReference>
<sequence>MCYSDIPTHMASNRSNSPTSLLDSSTSSAPSTPEQVHLEDFADLHILDNSPFVDTNPPSFDHCLAIICALQIPFVDSQVFNNMMPEEFVEIISLSSDYRQYQMPAKQLLC</sequence>
<dbReference type="EMBL" id="KN833857">
    <property type="protein sequence ID" value="KIK16435.1"/>
    <property type="molecule type" value="Genomic_DNA"/>
</dbReference>
<evidence type="ECO:0000313" key="2">
    <source>
        <dbReference type="EMBL" id="KIK16435.1"/>
    </source>
</evidence>
<name>A0A0C9XVH2_9AGAM</name>
<dbReference type="AlphaFoldDB" id="A0A0C9XVH2"/>
<proteinExistence type="predicted"/>
<reference evidence="2 3" key="1">
    <citation type="submission" date="2014-04" db="EMBL/GenBank/DDBJ databases">
        <authorList>
            <consortium name="DOE Joint Genome Institute"/>
            <person name="Kuo A."/>
            <person name="Kohler A."/>
            <person name="Costa M.D."/>
            <person name="Nagy L.G."/>
            <person name="Floudas D."/>
            <person name="Copeland A."/>
            <person name="Barry K.W."/>
            <person name="Cichocki N."/>
            <person name="Veneault-Fourrey C."/>
            <person name="LaButti K."/>
            <person name="Lindquist E.A."/>
            <person name="Lipzen A."/>
            <person name="Lundell T."/>
            <person name="Morin E."/>
            <person name="Murat C."/>
            <person name="Sun H."/>
            <person name="Tunlid A."/>
            <person name="Henrissat B."/>
            <person name="Grigoriev I.V."/>
            <person name="Hibbett D.S."/>
            <person name="Martin F."/>
            <person name="Nordberg H.P."/>
            <person name="Cantor M.N."/>
            <person name="Hua S.X."/>
        </authorList>
    </citation>
    <scope>NUCLEOTIDE SEQUENCE [LARGE SCALE GENOMIC DNA]</scope>
    <source>
        <strain evidence="2 3">441</strain>
    </source>
</reference>
<feature type="compositionally biased region" description="Low complexity" evidence="1">
    <location>
        <begin position="15"/>
        <end position="33"/>
    </location>
</feature>
<evidence type="ECO:0000313" key="3">
    <source>
        <dbReference type="Proteomes" id="UP000054018"/>
    </source>
</evidence>
<reference evidence="3" key="2">
    <citation type="submission" date="2015-01" db="EMBL/GenBank/DDBJ databases">
        <title>Evolutionary Origins and Diversification of the Mycorrhizal Mutualists.</title>
        <authorList>
            <consortium name="DOE Joint Genome Institute"/>
            <consortium name="Mycorrhizal Genomics Consortium"/>
            <person name="Kohler A."/>
            <person name="Kuo A."/>
            <person name="Nagy L.G."/>
            <person name="Floudas D."/>
            <person name="Copeland A."/>
            <person name="Barry K.W."/>
            <person name="Cichocki N."/>
            <person name="Veneault-Fourrey C."/>
            <person name="LaButti K."/>
            <person name="Lindquist E.A."/>
            <person name="Lipzen A."/>
            <person name="Lundell T."/>
            <person name="Morin E."/>
            <person name="Murat C."/>
            <person name="Riley R."/>
            <person name="Ohm R."/>
            <person name="Sun H."/>
            <person name="Tunlid A."/>
            <person name="Henrissat B."/>
            <person name="Grigoriev I.V."/>
            <person name="Hibbett D.S."/>
            <person name="Martin F."/>
        </authorList>
    </citation>
    <scope>NUCLEOTIDE SEQUENCE [LARGE SCALE GENOMIC DNA]</scope>
    <source>
        <strain evidence="3">441</strain>
    </source>
</reference>
<keyword evidence="3" id="KW-1185">Reference proteome</keyword>
<organism evidence="2 3">
    <name type="scientific">Pisolithus microcarpus 441</name>
    <dbReference type="NCBI Taxonomy" id="765257"/>
    <lineage>
        <taxon>Eukaryota</taxon>
        <taxon>Fungi</taxon>
        <taxon>Dikarya</taxon>
        <taxon>Basidiomycota</taxon>
        <taxon>Agaricomycotina</taxon>
        <taxon>Agaricomycetes</taxon>
        <taxon>Agaricomycetidae</taxon>
        <taxon>Boletales</taxon>
        <taxon>Sclerodermatineae</taxon>
        <taxon>Pisolithaceae</taxon>
        <taxon>Pisolithus</taxon>
    </lineage>
</organism>